<dbReference type="Proteomes" id="UP000770661">
    <property type="component" value="Unassembled WGS sequence"/>
</dbReference>
<reference evidence="2" key="1">
    <citation type="submission" date="2020-07" db="EMBL/GenBank/DDBJ databases">
        <title>The High-quality genome of the commercially important snow crab, Chionoecetes opilio.</title>
        <authorList>
            <person name="Jeong J.-H."/>
            <person name="Ryu S."/>
        </authorList>
    </citation>
    <scope>NUCLEOTIDE SEQUENCE</scope>
    <source>
        <strain evidence="2">MADBK_172401_WGS</strain>
        <tissue evidence="2">Digestive gland</tissue>
    </source>
</reference>
<dbReference type="PANTHER" id="PTHR46704">
    <property type="entry name" value="CXC DOMAIN-CONTAINING PROTEIN-RELATED"/>
    <property type="match status" value="1"/>
</dbReference>
<feature type="region of interest" description="Disordered" evidence="1">
    <location>
        <begin position="630"/>
        <end position="682"/>
    </location>
</feature>
<dbReference type="PANTHER" id="PTHR46704:SF1">
    <property type="entry name" value="TELOMERE LENGTH REGULATION PROTEIN TEL2 HOMOLOG"/>
    <property type="match status" value="1"/>
</dbReference>
<gene>
    <name evidence="2" type="ORF">GWK47_048613</name>
</gene>
<evidence type="ECO:0000256" key="1">
    <source>
        <dbReference type="SAM" id="MobiDB-lite"/>
    </source>
</evidence>
<name>A0A8J4YCK9_CHIOP</name>
<sequence>MMMFIRAEREGDWPLHLEAFTLMMPYFYAAGHVHYAQYGLFYLRSMEALPTKVLDLFMKGEHVLRHIPGIWNGICKLESNLSEMVDGDGGNVQIIHKEAAQARISSDRKDREGIRHKLELGINPLDPVSHPEGIVNIVSGRVGPATVNVQDSLEVGREQMAEFETTWPEHFHDTINKKITTMAVTKKSVKVGETKVFDTSLIYSGVVGLQASSRQVDIKEVLAYELAPIPTSMFTDAGEMRCSTGKSVLKTQLKVEVSSRNAPNTDITIIDGSALLWVIHWPVGGTVKTYVSNFRQHIERKLQKGDVYLVFDRYYEYSTKGVTRSARNTEASRVHQVKATMELPSQKVILTVTENKKQLIDIICTELKGDVSFHRNHIQNHKLIITSQDKTPIEISNGGLIINRGDMNTTYEEADIIIAQQMLMAAKEKPTSITVLSDDTDVFVLLLHYYLEDGLKFMVINMATRAASNLWLIDKAPIDEITGARLPSKEQVLLRYYHHHREMGKTASGSRKAVVEEVLPFWSRAGIPTTTVIHAGTKLSKLVKAYNDLKKNKNKDRPKHRMDEEIFKGDLQEIFDLAHSFSLQRPDVKDKDKEFLRSQREDRGESSMAGIDLVTAKKVEKQVERGTRLKRLREREDSDIARLTKRAEIPSQSSSSSSSPVSTTSSPARGSRSQRKKLKQSPSISVKDLNLISTWDREKLSVRQAMSTFAATAQVLGMDIGSMAVSKSTVHRARIAGREQAAEKIVELRNQEIPERLVLHWDGKLLLSLSGDTEDRIAVLLTEEDDAKFLLGVPASSDSTGRNMAAVVLKEVDKAGVRDKIIAFCFDTTALNTGMVQGACIRIEQELGRSLLWLACRHHVHEVILKDVFEASLGSSSGPDIGIFKRLCDRWSFVDSSQRETVETSEDLVEFFATNDTASKLKDDALAFLKEALMSKNHPREDYEELLRLSYLFLGGEGPAKPFRHPGALHQARWMAKAIYCLKLQMLKSQLSLTGREKAGVERVALFAALVYCKQWHEAPISVKAPLNDVFFLEILKTYPDQTVAKAAEQALQRHLWYISEENAGLAFFDSRIDVEEKKQMVKALDKPASKKELKRLEGKKMTMSSSLSSFVTSKTRSFFQKLDADEGFLAKDPALWEEDDRFKDARKRALGLRVVNDAAERGIALVQRYLGSTKSAAQEKYLLQLVHHHRKLVGREKKEDLQKKAF</sequence>
<dbReference type="EMBL" id="JACEEZ010012966">
    <property type="protein sequence ID" value="KAG0720384.1"/>
    <property type="molecule type" value="Genomic_DNA"/>
</dbReference>
<evidence type="ECO:0000313" key="2">
    <source>
        <dbReference type="EMBL" id="KAG0720384.1"/>
    </source>
</evidence>
<dbReference type="OrthoDB" id="6380626at2759"/>
<comment type="caution">
    <text evidence="2">The sequence shown here is derived from an EMBL/GenBank/DDBJ whole genome shotgun (WGS) entry which is preliminary data.</text>
</comment>
<organism evidence="2 3">
    <name type="scientific">Chionoecetes opilio</name>
    <name type="common">Atlantic snow crab</name>
    <name type="synonym">Cancer opilio</name>
    <dbReference type="NCBI Taxonomy" id="41210"/>
    <lineage>
        <taxon>Eukaryota</taxon>
        <taxon>Metazoa</taxon>
        <taxon>Ecdysozoa</taxon>
        <taxon>Arthropoda</taxon>
        <taxon>Crustacea</taxon>
        <taxon>Multicrustacea</taxon>
        <taxon>Malacostraca</taxon>
        <taxon>Eumalacostraca</taxon>
        <taxon>Eucarida</taxon>
        <taxon>Decapoda</taxon>
        <taxon>Pleocyemata</taxon>
        <taxon>Brachyura</taxon>
        <taxon>Eubrachyura</taxon>
        <taxon>Majoidea</taxon>
        <taxon>Majidae</taxon>
        <taxon>Chionoecetes</taxon>
    </lineage>
</organism>
<evidence type="ECO:0000313" key="3">
    <source>
        <dbReference type="Proteomes" id="UP000770661"/>
    </source>
</evidence>
<proteinExistence type="predicted"/>
<feature type="region of interest" description="Disordered" evidence="1">
    <location>
        <begin position="589"/>
        <end position="609"/>
    </location>
</feature>
<accession>A0A8J4YCK9</accession>
<feature type="compositionally biased region" description="Low complexity" evidence="1">
    <location>
        <begin position="650"/>
        <end position="667"/>
    </location>
</feature>
<evidence type="ECO:0008006" key="4">
    <source>
        <dbReference type="Google" id="ProtNLM"/>
    </source>
</evidence>
<protein>
    <recommendedName>
        <fullName evidence="4">Cc8K15.2-like protein</fullName>
    </recommendedName>
</protein>
<keyword evidence="3" id="KW-1185">Reference proteome</keyword>
<feature type="compositionally biased region" description="Basic and acidic residues" evidence="1">
    <location>
        <begin position="630"/>
        <end position="648"/>
    </location>
</feature>
<dbReference type="AlphaFoldDB" id="A0A8J4YCK9"/>
<feature type="compositionally biased region" description="Basic and acidic residues" evidence="1">
    <location>
        <begin position="589"/>
        <end position="605"/>
    </location>
</feature>